<dbReference type="InterPro" id="IPR036097">
    <property type="entry name" value="HisK_dim/P_sf"/>
</dbReference>
<dbReference type="Pfam" id="PF00672">
    <property type="entry name" value="HAMP"/>
    <property type="match status" value="1"/>
</dbReference>
<comment type="catalytic activity">
    <reaction evidence="1">
        <text>ATP + protein L-histidine = ADP + protein N-phospho-L-histidine.</text>
        <dbReference type="EC" id="2.7.13.3"/>
    </reaction>
</comment>
<dbReference type="AlphaFoldDB" id="A0A1H9DFC1"/>
<dbReference type="Proteomes" id="UP000198833">
    <property type="component" value="Unassembled WGS sequence"/>
</dbReference>
<dbReference type="InterPro" id="IPR036890">
    <property type="entry name" value="HATPase_C_sf"/>
</dbReference>
<dbReference type="Pfam" id="PF00512">
    <property type="entry name" value="HisKA"/>
    <property type="match status" value="1"/>
</dbReference>
<dbReference type="Gene3D" id="1.10.287.130">
    <property type="match status" value="1"/>
</dbReference>
<dbReference type="EC" id="2.7.13.3" evidence="3"/>
<evidence type="ECO:0000256" key="12">
    <source>
        <dbReference type="ARBA" id="ARBA00023012"/>
    </source>
</evidence>
<evidence type="ECO:0000256" key="2">
    <source>
        <dbReference type="ARBA" id="ARBA00004651"/>
    </source>
</evidence>
<dbReference type="GO" id="GO:0000155">
    <property type="term" value="F:phosphorelay sensor kinase activity"/>
    <property type="evidence" value="ECO:0007669"/>
    <property type="project" value="InterPro"/>
</dbReference>
<keyword evidence="13 14" id="KW-0472">Membrane</keyword>
<dbReference type="CDD" id="cd00082">
    <property type="entry name" value="HisKA"/>
    <property type="match status" value="1"/>
</dbReference>
<organism evidence="17 18">
    <name type="scientific">Ignavigranum ruoffiae</name>
    <dbReference type="NCBI Taxonomy" id="89093"/>
    <lineage>
        <taxon>Bacteria</taxon>
        <taxon>Bacillati</taxon>
        <taxon>Bacillota</taxon>
        <taxon>Bacilli</taxon>
        <taxon>Lactobacillales</taxon>
        <taxon>Aerococcaceae</taxon>
        <taxon>Ignavigranum</taxon>
    </lineage>
</organism>
<protein>
    <recommendedName>
        <fullName evidence="3">histidine kinase</fullName>
        <ecNumber evidence="3">2.7.13.3</ecNumber>
    </recommendedName>
</protein>
<evidence type="ECO:0000313" key="17">
    <source>
        <dbReference type="EMBL" id="SEQ12081.1"/>
    </source>
</evidence>
<dbReference type="InterPro" id="IPR050398">
    <property type="entry name" value="HssS/ArlS-like"/>
</dbReference>
<dbReference type="InterPro" id="IPR004358">
    <property type="entry name" value="Sig_transdc_His_kin-like_C"/>
</dbReference>
<dbReference type="Pfam" id="PF02518">
    <property type="entry name" value="HATPase_c"/>
    <property type="match status" value="1"/>
</dbReference>
<dbReference type="STRING" id="89093.SAMN04488558_105119"/>
<sequence>MKFLWQQIISFFILIFLTLAIISTRMESYMTQQVTSKLEEQLLNYGDNIVNNNFSRNDLVRTTQLLASEGILIQVYLQDGRTIYPTYDQRFDANLSQEDLEAIQSGQYLGFRHVERMNYQGQMETFLIVYLPHHDVGQFPGGFISLAAPLNELQSQIQEIRKNIILSFIITGSIGIILSMVSAVYQTRKIKKLQVVTREITSGNYDLEIDVKGRDEFSDLARDFQKMADSLLASDEEVARQEALRRQFMMDVAHEMRTPLTTMSGILEGLQHDMIPAKQRGRSLELIAKETQRLTRLVNEHLDYEKIISQQFVLKKVKIKGQTFFKEIQQQMNVKAQENLDYIVIEADEDLVFWADYDRLMQIIINLLTNAIQFSQEEEIKLIGTMEKDYAQIQVVDHGIGIDPENLKSIWERFYKVDESRKNTKFGESGIGLSVVKSLVEAHQGTIQVESQVNKGSTFTIQLPHYQEIEGEDHQGT</sequence>
<evidence type="ECO:0000256" key="5">
    <source>
        <dbReference type="ARBA" id="ARBA00022553"/>
    </source>
</evidence>
<keyword evidence="11 14" id="KW-1133">Transmembrane helix</keyword>
<dbReference type="SMART" id="SM00304">
    <property type="entry name" value="HAMP"/>
    <property type="match status" value="1"/>
</dbReference>
<gene>
    <name evidence="17" type="ORF">SAMN04488558_105119</name>
</gene>
<evidence type="ECO:0000256" key="8">
    <source>
        <dbReference type="ARBA" id="ARBA00022741"/>
    </source>
</evidence>
<accession>A0A1H9DFC1</accession>
<keyword evidence="12" id="KW-0902">Two-component regulatory system</keyword>
<dbReference type="InterPro" id="IPR003661">
    <property type="entry name" value="HisK_dim/P_dom"/>
</dbReference>
<keyword evidence="8" id="KW-0547">Nucleotide-binding</keyword>
<dbReference type="GO" id="GO:0005886">
    <property type="term" value="C:plasma membrane"/>
    <property type="evidence" value="ECO:0007669"/>
    <property type="project" value="UniProtKB-SubCell"/>
</dbReference>
<reference evidence="17 18" key="1">
    <citation type="submission" date="2016-10" db="EMBL/GenBank/DDBJ databases">
        <authorList>
            <person name="de Groot N.N."/>
        </authorList>
    </citation>
    <scope>NUCLEOTIDE SEQUENCE [LARGE SCALE GENOMIC DNA]</scope>
    <source>
        <strain evidence="17 18">DSM 15695</strain>
    </source>
</reference>
<evidence type="ECO:0000256" key="3">
    <source>
        <dbReference type="ARBA" id="ARBA00012438"/>
    </source>
</evidence>
<keyword evidence="7 14" id="KW-0812">Transmembrane</keyword>
<dbReference type="GO" id="GO:0005524">
    <property type="term" value="F:ATP binding"/>
    <property type="evidence" value="ECO:0007669"/>
    <property type="project" value="UniProtKB-KW"/>
</dbReference>
<evidence type="ECO:0000259" key="15">
    <source>
        <dbReference type="PROSITE" id="PS50109"/>
    </source>
</evidence>
<dbReference type="SMART" id="SM00388">
    <property type="entry name" value="HisKA"/>
    <property type="match status" value="1"/>
</dbReference>
<dbReference type="PANTHER" id="PTHR45528:SF1">
    <property type="entry name" value="SENSOR HISTIDINE KINASE CPXA"/>
    <property type="match status" value="1"/>
</dbReference>
<dbReference type="PROSITE" id="PS50109">
    <property type="entry name" value="HIS_KIN"/>
    <property type="match status" value="1"/>
</dbReference>
<feature type="transmembrane region" description="Helical" evidence="14">
    <location>
        <begin position="6"/>
        <end position="23"/>
    </location>
</feature>
<dbReference type="OrthoDB" id="3436at2"/>
<comment type="subcellular location">
    <subcellularLocation>
        <location evidence="2">Cell membrane</location>
        <topology evidence="2">Multi-pass membrane protein</topology>
    </subcellularLocation>
</comment>
<evidence type="ECO:0000313" key="18">
    <source>
        <dbReference type="Proteomes" id="UP000198833"/>
    </source>
</evidence>
<dbReference type="SUPFAM" id="SSF55874">
    <property type="entry name" value="ATPase domain of HSP90 chaperone/DNA topoisomerase II/histidine kinase"/>
    <property type="match status" value="1"/>
</dbReference>
<evidence type="ECO:0000256" key="14">
    <source>
        <dbReference type="SAM" id="Phobius"/>
    </source>
</evidence>
<name>A0A1H9DFC1_9LACT</name>
<feature type="transmembrane region" description="Helical" evidence="14">
    <location>
        <begin position="164"/>
        <end position="185"/>
    </location>
</feature>
<dbReference type="InterPro" id="IPR003660">
    <property type="entry name" value="HAMP_dom"/>
</dbReference>
<dbReference type="PANTHER" id="PTHR45528">
    <property type="entry name" value="SENSOR HISTIDINE KINASE CPXA"/>
    <property type="match status" value="1"/>
</dbReference>
<dbReference type="Gene3D" id="3.30.565.10">
    <property type="entry name" value="Histidine kinase-like ATPase, C-terminal domain"/>
    <property type="match status" value="1"/>
</dbReference>
<dbReference type="InterPro" id="IPR003594">
    <property type="entry name" value="HATPase_dom"/>
</dbReference>
<dbReference type="FunFam" id="3.30.565.10:FF:000006">
    <property type="entry name" value="Sensor histidine kinase WalK"/>
    <property type="match status" value="1"/>
</dbReference>
<evidence type="ECO:0000256" key="4">
    <source>
        <dbReference type="ARBA" id="ARBA00022475"/>
    </source>
</evidence>
<dbReference type="CDD" id="cd06225">
    <property type="entry name" value="HAMP"/>
    <property type="match status" value="1"/>
</dbReference>
<dbReference type="EMBL" id="FOEN01000005">
    <property type="protein sequence ID" value="SEQ12081.1"/>
    <property type="molecule type" value="Genomic_DNA"/>
</dbReference>
<evidence type="ECO:0000256" key="7">
    <source>
        <dbReference type="ARBA" id="ARBA00022692"/>
    </source>
</evidence>
<dbReference type="InterPro" id="IPR005467">
    <property type="entry name" value="His_kinase_dom"/>
</dbReference>
<keyword evidence="18" id="KW-1185">Reference proteome</keyword>
<keyword evidence="5" id="KW-0597">Phosphoprotein</keyword>
<dbReference type="PRINTS" id="PR00344">
    <property type="entry name" value="BCTRLSENSOR"/>
</dbReference>
<dbReference type="SMART" id="SM00387">
    <property type="entry name" value="HATPase_c"/>
    <property type="match status" value="1"/>
</dbReference>
<evidence type="ECO:0000256" key="6">
    <source>
        <dbReference type="ARBA" id="ARBA00022679"/>
    </source>
</evidence>
<keyword evidence="9 17" id="KW-0418">Kinase</keyword>
<evidence type="ECO:0000256" key="10">
    <source>
        <dbReference type="ARBA" id="ARBA00022840"/>
    </source>
</evidence>
<feature type="domain" description="HAMP" evidence="16">
    <location>
        <begin position="184"/>
        <end position="236"/>
    </location>
</feature>
<keyword evidence="6" id="KW-0808">Transferase</keyword>
<proteinExistence type="predicted"/>
<evidence type="ECO:0000256" key="9">
    <source>
        <dbReference type="ARBA" id="ARBA00022777"/>
    </source>
</evidence>
<evidence type="ECO:0000256" key="1">
    <source>
        <dbReference type="ARBA" id="ARBA00000085"/>
    </source>
</evidence>
<evidence type="ECO:0000256" key="11">
    <source>
        <dbReference type="ARBA" id="ARBA00022989"/>
    </source>
</evidence>
<dbReference type="PROSITE" id="PS50885">
    <property type="entry name" value="HAMP"/>
    <property type="match status" value="1"/>
</dbReference>
<keyword evidence="4" id="KW-1003">Cell membrane</keyword>
<dbReference type="RefSeq" id="WP_092571652.1">
    <property type="nucleotide sequence ID" value="NZ_CALUDV010000001.1"/>
</dbReference>
<keyword evidence="10" id="KW-0067">ATP-binding</keyword>
<dbReference type="SUPFAM" id="SSF158472">
    <property type="entry name" value="HAMP domain-like"/>
    <property type="match status" value="1"/>
</dbReference>
<feature type="domain" description="Histidine kinase" evidence="15">
    <location>
        <begin position="251"/>
        <end position="467"/>
    </location>
</feature>
<evidence type="ECO:0000256" key="13">
    <source>
        <dbReference type="ARBA" id="ARBA00023136"/>
    </source>
</evidence>
<dbReference type="SUPFAM" id="SSF47384">
    <property type="entry name" value="Homodimeric domain of signal transducing histidine kinase"/>
    <property type="match status" value="1"/>
</dbReference>
<dbReference type="Gene3D" id="6.10.340.10">
    <property type="match status" value="1"/>
</dbReference>
<evidence type="ECO:0000259" key="16">
    <source>
        <dbReference type="PROSITE" id="PS50885"/>
    </source>
</evidence>